<evidence type="ECO:0000313" key="1">
    <source>
        <dbReference type="EMBL" id="SVD19662.1"/>
    </source>
</evidence>
<dbReference type="AlphaFoldDB" id="A0A382TD05"/>
<sequence length="106" mass="12470">MLKVKCYSGYKMNERPMAFTIQGRDYQVAGIIDRWYGEGSAYFKVEADDKNIYLLKYDERKDDWELIFYQNPGRLMTAQLTECAGFHPIFRPVSRAAVPKRYTPLN</sequence>
<gene>
    <name evidence="1" type="ORF">METZ01_LOCUS372516</name>
</gene>
<accession>A0A382TD05</accession>
<protein>
    <submittedName>
        <fullName evidence="1">Uncharacterized protein</fullName>
    </submittedName>
</protein>
<proteinExistence type="predicted"/>
<name>A0A382TD05_9ZZZZ</name>
<reference evidence="1" key="1">
    <citation type="submission" date="2018-05" db="EMBL/GenBank/DDBJ databases">
        <authorList>
            <person name="Lanie J.A."/>
            <person name="Ng W.-L."/>
            <person name="Kazmierczak K.M."/>
            <person name="Andrzejewski T.M."/>
            <person name="Davidsen T.M."/>
            <person name="Wayne K.J."/>
            <person name="Tettelin H."/>
            <person name="Glass J.I."/>
            <person name="Rusch D."/>
            <person name="Podicherti R."/>
            <person name="Tsui H.-C.T."/>
            <person name="Winkler M.E."/>
        </authorList>
    </citation>
    <scope>NUCLEOTIDE SEQUENCE</scope>
</reference>
<organism evidence="1">
    <name type="scientific">marine metagenome</name>
    <dbReference type="NCBI Taxonomy" id="408172"/>
    <lineage>
        <taxon>unclassified sequences</taxon>
        <taxon>metagenomes</taxon>
        <taxon>ecological metagenomes</taxon>
    </lineage>
</organism>
<dbReference type="EMBL" id="UINC01135485">
    <property type="protein sequence ID" value="SVD19662.1"/>
    <property type="molecule type" value="Genomic_DNA"/>
</dbReference>